<evidence type="ECO:0000313" key="3">
    <source>
        <dbReference type="Proteomes" id="UP001596383"/>
    </source>
</evidence>
<keyword evidence="3" id="KW-1185">Reference proteome</keyword>
<proteinExistence type="inferred from homology"/>
<accession>A0ABD5SJM5</accession>
<dbReference type="CDD" id="cd13540">
    <property type="entry name" value="PBP2_ModA_WtpA"/>
    <property type="match status" value="1"/>
</dbReference>
<dbReference type="AlphaFoldDB" id="A0ABD5SJM5"/>
<reference evidence="2 3" key="1">
    <citation type="journal article" date="2019" name="Int. J. Syst. Evol. Microbiol.">
        <title>The Global Catalogue of Microorganisms (GCM) 10K type strain sequencing project: providing services to taxonomists for standard genome sequencing and annotation.</title>
        <authorList>
            <consortium name="The Broad Institute Genomics Platform"/>
            <consortium name="The Broad Institute Genome Sequencing Center for Infectious Disease"/>
            <person name="Wu L."/>
            <person name="Ma J."/>
        </authorList>
    </citation>
    <scope>NUCLEOTIDE SEQUENCE [LARGE SCALE GENOMIC DNA]</scope>
    <source>
        <strain evidence="2 3">LMG 29247</strain>
    </source>
</reference>
<dbReference type="PANTHER" id="PTHR30632">
    <property type="entry name" value="MOLYBDATE-BINDING PERIPLASMIC PROTEIN"/>
    <property type="match status" value="1"/>
</dbReference>
<dbReference type="Gene3D" id="3.40.190.10">
    <property type="entry name" value="Periplasmic binding protein-like II"/>
    <property type="match status" value="2"/>
</dbReference>
<protein>
    <submittedName>
        <fullName evidence="2">Extracellular solute-binding protein</fullName>
    </submittedName>
</protein>
<evidence type="ECO:0000313" key="2">
    <source>
        <dbReference type="EMBL" id="MFC6765227.1"/>
    </source>
</evidence>
<dbReference type="PANTHER" id="PTHR30632:SF16">
    <property type="entry name" value="MOLYBDATE_TUNGSTATE-BINDING PROTEIN WTPA"/>
    <property type="match status" value="1"/>
</dbReference>
<dbReference type="Proteomes" id="UP001596383">
    <property type="component" value="Unassembled WGS sequence"/>
</dbReference>
<dbReference type="SUPFAM" id="SSF53850">
    <property type="entry name" value="Periplasmic binding protein-like II"/>
    <property type="match status" value="1"/>
</dbReference>
<name>A0ABD5SJM5_9EURY</name>
<dbReference type="Pfam" id="PF13531">
    <property type="entry name" value="SBP_bac_11"/>
    <property type="match status" value="1"/>
</dbReference>
<comment type="similarity">
    <text evidence="1">Belongs to the bacterial solute-binding protein 1 family. WtpA subfamily.</text>
</comment>
<organism evidence="2 3">
    <name type="scientific">Natrinema soli</name>
    <dbReference type="NCBI Taxonomy" id="1930624"/>
    <lineage>
        <taxon>Archaea</taxon>
        <taxon>Methanobacteriati</taxon>
        <taxon>Methanobacteriota</taxon>
        <taxon>Stenosarchaea group</taxon>
        <taxon>Halobacteria</taxon>
        <taxon>Halobacteriales</taxon>
        <taxon>Natrialbaceae</taxon>
        <taxon>Natrinema</taxon>
    </lineage>
</organism>
<comment type="caution">
    <text evidence="2">The sequence shown here is derived from an EMBL/GenBank/DDBJ whole genome shotgun (WGS) entry which is preliminary data.</text>
</comment>
<dbReference type="EMBL" id="JBHSWV010000132">
    <property type="protein sequence ID" value="MFC6765227.1"/>
    <property type="molecule type" value="Genomic_DNA"/>
</dbReference>
<dbReference type="InterPro" id="IPR050682">
    <property type="entry name" value="ModA/WtpA"/>
</dbReference>
<dbReference type="RefSeq" id="WP_273738283.1">
    <property type="nucleotide sequence ID" value="NZ_JAQIVI010000132.1"/>
</dbReference>
<gene>
    <name evidence="2" type="ORF">ACFQE6_09515</name>
</gene>
<evidence type="ECO:0000256" key="1">
    <source>
        <dbReference type="ARBA" id="ARBA00009438"/>
    </source>
</evidence>
<sequence length="264" mass="28978">MLAAGSLNNTLENGLRPSVDVTVQIEAHGSAEVARHIAEGQKNPDIVSVADVTLFDSPLHPDWFAEFATNSIVIAYNPNTEGGQQLADAGAENWYQPLLRGDVAIGRTDPDLDPLGYRALLMLELATEYYGTDTDLREAIPSRKQIYPETQLISQFEIGAIDAAIAYRNMAVERGYEYIDLPAEIDFSDPSYSDTYATSTYELPSGKVIRGGLISYGSTIRDQLPSVVDVFIEHITGEYLNEFGFVVPDDYPQFTGNAPDEVTN</sequence>